<accession>A0A0N5BQY5</accession>
<reference evidence="3" key="1">
    <citation type="submission" date="2017-02" db="UniProtKB">
        <authorList>
            <consortium name="WormBaseParasite"/>
        </authorList>
    </citation>
    <scope>IDENTIFICATION</scope>
</reference>
<keyword evidence="2" id="KW-1185">Reference proteome</keyword>
<organism evidence="2 3">
    <name type="scientific">Strongyloides papillosus</name>
    <name type="common">Intestinal threadworm</name>
    <dbReference type="NCBI Taxonomy" id="174720"/>
    <lineage>
        <taxon>Eukaryota</taxon>
        <taxon>Metazoa</taxon>
        <taxon>Ecdysozoa</taxon>
        <taxon>Nematoda</taxon>
        <taxon>Chromadorea</taxon>
        <taxon>Rhabditida</taxon>
        <taxon>Tylenchina</taxon>
        <taxon>Panagrolaimomorpha</taxon>
        <taxon>Strongyloidoidea</taxon>
        <taxon>Strongyloididae</taxon>
        <taxon>Strongyloides</taxon>
    </lineage>
</organism>
<name>A0A0N5BQY5_STREA</name>
<evidence type="ECO:0000313" key="3">
    <source>
        <dbReference type="WBParaSite" id="SPAL_0000829300.1"/>
    </source>
</evidence>
<feature type="region of interest" description="Disordered" evidence="1">
    <location>
        <begin position="1"/>
        <end position="34"/>
    </location>
</feature>
<feature type="compositionally biased region" description="Polar residues" evidence="1">
    <location>
        <begin position="16"/>
        <end position="34"/>
    </location>
</feature>
<protein>
    <submittedName>
        <fullName evidence="3">Uncharacterized protein</fullName>
    </submittedName>
</protein>
<sequence>MAKFISRNNDYRNRSIHSCDSGYTSGSEDNTSGNINLSVNSIVTRLESILINRGISKNGQKRKLKKANKKSRK</sequence>
<evidence type="ECO:0000256" key="1">
    <source>
        <dbReference type="SAM" id="MobiDB-lite"/>
    </source>
</evidence>
<proteinExistence type="predicted"/>
<evidence type="ECO:0000313" key="2">
    <source>
        <dbReference type="Proteomes" id="UP000046392"/>
    </source>
</evidence>
<dbReference type="AlphaFoldDB" id="A0A0N5BQY5"/>
<dbReference type="Proteomes" id="UP000046392">
    <property type="component" value="Unplaced"/>
</dbReference>
<dbReference type="WBParaSite" id="SPAL_0000829300.1">
    <property type="protein sequence ID" value="SPAL_0000829300.1"/>
    <property type="gene ID" value="SPAL_0000829300"/>
</dbReference>